<dbReference type="VEuPathDB" id="AmoebaDB:NAEGRDRAFT_66988"/>
<proteinExistence type="predicted"/>
<dbReference type="GeneID" id="8850322"/>
<dbReference type="Proteomes" id="UP000006671">
    <property type="component" value="Unassembled WGS sequence"/>
</dbReference>
<dbReference type="KEGG" id="ngr:NAEGRDRAFT_66988"/>
<gene>
    <name evidence="2" type="ORF">NAEGRDRAFT_66988</name>
</gene>
<keyword evidence="3" id="KW-1185">Reference proteome</keyword>
<dbReference type="AlphaFoldDB" id="D2VDP1"/>
<evidence type="ECO:0000313" key="2">
    <source>
        <dbReference type="EMBL" id="EFC45035.1"/>
    </source>
</evidence>
<protein>
    <submittedName>
        <fullName evidence="2">Predicted protein</fullName>
    </submittedName>
</protein>
<reference evidence="2 3" key="1">
    <citation type="journal article" date="2010" name="Cell">
        <title>The genome of Naegleria gruberi illuminates early eukaryotic versatility.</title>
        <authorList>
            <person name="Fritz-Laylin L.K."/>
            <person name="Prochnik S.E."/>
            <person name="Ginger M.L."/>
            <person name="Dacks J.B."/>
            <person name="Carpenter M.L."/>
            <person name="Field M.C."/>
            <person name="Kuo A."/>
            <person name="Paredez A."/>
            <person name="Chapman J."/>
            <person name="Pham J."/>
            <person name="Shu S."/>
            <person name="Neupane R."/>
            <person name="Cipriano M."/>
            <person name="Mancuso J."/>
            <person name="Tu H."/>
            <person name="Salamov A."/>
            <person name="Lindquist E."/>
            <person name="Shapiro H."/>
            <person name="Lucas S."/>
            <person name="Grigoriev I.V."/>
            <person name="Cande W.Z."/>
            <person name="Fulton C."/>
            <person name="Rokhsar D.S."/>
            <person name="Dawson S.C."/>
        </authorList>
    </citation>
    <scope>NUCLEOTIDE SEQUENCE [LARGE SCALE GENOMIC DNA]</scope>
    <source>
        <strain evidence="2 3">NEG-M</strain>
    </source>
</reference>
<dbReference type="RefSeq" id="XP_002677779.1">
    <property type="nucleotide sequence ID" value="XM_002677733.1"/>
</dbReference>
<dbReference type="InParanoid" id="D2VDP1"/>
<accession>D2VDP1</accession>
<dbReference type="EMBL" id="GG738865">
    <property type="protein sequence ID" value="EFC45035.1"/>
    <property type="molecule type" value="Genomic_DNA"/>
</dbReference>
<feature type="compositionally biased region" description="Basic residues" evidence="1">
    <location>
        <begin position="106"/>
        <end position="116"/>
    </location>
</feature>
<evidence type="ECO:0000256" key="1">
    <source>
        <dbReference type="SAM" id="MobiDB-lite"/>
    </source>
</evidence>
<organism evidence="3">
    <name type="scientific">Naegleria gruberi</name>
    <name type="common">Amoeba</name>
    <dbReference type="NCBI Taxonomy" id="5762"/>
    <lineage>
        <taxon>Eukaryota</taxon>
        <taxon>Discoba</taxon>
        <taxon>Heterolobosea</taxon>
        <taxon>Tetramitia</taxon>
        <taxon>Eutetramitia</taxon>
        <taxon>Vahlkampfiidae</taxon>
        <taxon>Naegleria</taxon>
    </lineage>
</organism>
<sequence>MLPHATVFTSSGSFACFDTVVCSQILLFIKPEEWKVSKPFLISKTFYSFSNSETFARDYLCEYFNLLEEEEKKLEELIYNPPIFRESLLNGAVGEKRKRDETTFDKKKKNIKHSKKGTLDLSNPPTSFQQVFQWYLQLNDSNLYQKSKEKLSNLIDDIYSADFQFDNLYQILDRMKAKRFINSNFGYFLEGSYIITEELGKTEISKDEIELIFTSGSRDEFILEWKLDKSMEGHIHYKVKCLIFTNCGYPLVVEGEYQRNIDTLRGISNASESFTVYGQEVFGGFMFSSATGYMDSNKERINEPAVELLSEILGNDFEKNLKEIGILSEERTIVRYQLIYNYLQCTLGEHEKSFLASNEQWIPFAKFKGETTDSDEEDNSI</sequence>
<name>D2VDP1_NAEGR</name>
<feature type="region of interest" description="Disordered" evidence="1">
    <location>
        <begin position="99"/>
        <end position="118"/>
    </location>
</feature>
<evidence type="ECO:0000313" key="3">
    <source>
        <dbReference type="Proteomes" id="UP000006671"/>
    </source>
</evidence>